<dbReference type="Proteomes" id="UP000536835">
    <property type="component" value="Unassembled WGS sequence"/>
</dbReference>
<keyword evidence="2 5" id="KW-0812">Transmembrane</keyword>
<proteinExistence type="predicted"/>
<feature type="transmembrane region" description="Helical" evidence="5">
    <location>
        <begin position="382"/>
        <end position="401"/>
    </location>
</feature>
<feature type="transmembrane region" description="Helical" evidence="5">
    <location>
        <begin position="135"/>
        <end position="158"/>
    </location>
</feature>
<dbReference type="GO" id="GO:0008514">
    <property type="term" value="F:organic anion transmembrane transporter activity"/>
    <property type="evidence" value="ECO:0007669"/>
    <property type="project" value="UniProtKB-ARBA"/>
</dbReference>
<feature type="transmembrane region" description="Helical" evidence="5">
    <location>
        <begin position="20"/>
        <end position="37"/>
    </location>
</feature>
<feature type="transmembrane region" description="Helical" evidence="5">
    <location>
        <begin position="433"/>
        <end position="458"/>
    </location>
</feature>
<feature type="transmembrane region" description="Helical" evidence="5">
    <location>
        <begin position="311"/>
        <end position="331"/>
    </location>
</feature>
<feature type="transmembrane region" description="Helical" evidence="5">
    <location>
        <begin position="179"/>
        <end position="202"/>
    </location>
</feature>
<dbReference type="EMBL" id="JABFCX010000003">
    <property type="protein sequence ID" value="NNU16548.1"/>
    <property type="molecule type" value="Genomic_DNA"/>
</dbReference>
<reference evidence="6 7" key="1">
    <citation type="submission" date="2020-05" db="EMBL/GenBank/DDBJ databases">
        <title>Parvularcula mediterraneae sp. nov., isolated from polypropylene straw from shallow seawater of the seashore of Laganas in Zakynthos island, Greece.</title>
        <authorList>
            <person name="Szabo I."/>
            <person name="Al-Omari J."/>
            <person name="Rado J."/>
            <person name="Szerdahelyi G.S."/>
        </authorList>
    </citation>
    <scope>NUCLEOTIDE SEQUENCE [LARGE SCALE GENOMIC DNA]</scope>
    <source>
        <strain evidence="6 7">ZS-1/3</strain>
    </source>
</reference>
<feature type="transmembrane region" description="Helical" evidence="5">
    <location>
        <begin position="222"/>
        <end position="245"/>
    </location>
</feature>
<evidence type="ECO:0000256" key="1">
    <source>
        <dbReference type="ARBA" id="ARBA00004141"/>
    </source>
</evidence>
<dbReference type="AlphaFoldDB" id="A0A7Y3RM04"/>
<evidence type="ECO:0000256" key="3">
    <source>
        <dbReference type="ARBA" id="ARBA00022989"/>
    </source>
</evidence>
<feature type="transmembrane region" description="Helical" evidence="5">
    <location>
        <begin position="66"/>
        <end position="85"/>
    </location>
</feature>
<evidence type="ECO:0000256" key="4">
    <source>
        <dbReference type="ARBA" id="ARBA00023136"/>
    </source>
</evidence>
<name>A0A7Y3RM04_9PROT</name>
<dbReference type="CDD" id="cd01115">
    <property type="entry name" value="SLC13_permease"/>
    <property type="match status" value="1"/>
</dbReference>
<feature type="transmembrane region" description="Helical" evidence="5">
    <location>
        <begin position="352"/>
        <end position="376"/>
    </location>
</feature>
<evidence type="ECO:0000256" key="2">
    <source>
        <dbReference type="ARBA" id="ARBA00022692"/>
    </source>
</evidence>
<feature type="transmembrane region" description="Helical" evidence="5">
    <location>
        <begin position="470"/>
        <end position="494"/>
    </location>
</feature>
<evidence type="ECO:0000313" key="7">
    <source>
        <dbReference type="Proteomes" id="UP000536835"/>
    </source>
</evidence>
<protein>
    <submittedName>
        <fullName evidence="6">SLC13/DASS family transporter</fullName>
    </submittedName>
</protein>
<evidence type="ECO:0000256" key="5">
    <source>
        <dbReference type="SAM" id="Phobius"/>
    </source>
</evidence>
<dbReference type="GO" id="GO:1905039">
    <property type="term" value="P:carboxylic acid transmembrane transport"/>
    <property type="evidence" value="ECO:0007669"/>
    <property type="project" value="UniProtKB-ARBA"/>
</dbReference>
<organism evidence="6 7">
    <name type="scientific">Parvularcula mediterranea</name>
    <dbReference type="NCBI Taxonomy" id="2732508"/>
    <lineage>
        <taxon>Bacteria</taxon>
        <taxon>Pseudomonadati</taxon>
        <taxon>Pseudomonadota</taxon>
        <taxon>Alphaproteobacteria</taxon>
        <taxon>Parvularculales</taxon>
        <taxon>Parvularculaceae</taxon>
        <taxon>Parvularcula</taxon>
    </lineage>
</organism>
<keyword evidence="7" id="KW-1185">Reference proteome</keyword>
<dbReference type="InterPro" id="IPR001898">
    <property type="entry name" value="SLC13A/DASS"/>
</dbReference>
<dbReference type="RefSeq" id="WP_173199111.1">
    <property type="nucleotide sequence ID" value="NZ_JABFCX010000003.1"/>
</dbReference>
<keyword evidence="4 5" id="KW-0472">Membrane</keyword>
<feature type="transmembrane region" description="Helical" evidence="5">
    <location>
        <begin position="408"/>
        <end position="427"/>
    </location>
</feature>
<accession>A0A7Y3RM04</accession>
<evidence type="ECO:0000313" key="6">
    <source>
        <dbReference type="EMBL" id="NNU16548.1"/>
    </source>
</evidence>
<gene>
    <name evidence="6" type="ORF">HK107_09470</name>
</gene>
<comment type="subcellular location">
    <subcellularLocation>
        <location evidence="1">Membrane</location>
        <topology evidence="1">Multi-pass membrane protein</topology>
    </subcellularLocation>
</comment>
<dbReference type="NCBIfam" id="TIGR00785">
    <property type="entry name" value="dass"/>
    <property type="match status" value="1"/>
</dbReference>
<dbReference type="PANTHER" id="PTHR10283:SF82">
    <property type="entry name" value="SOLUTE CARRIER FAMILY 13 MEMBER 2"/>
    <property type="match status" value="1"/>
</dbReference>
<dbReference type="Pfam" id="PF00939">
    <property type="entry name" value="Na_sulph_symp"/>
    <property type="match status" value="1"/>
</dbReference>
<dbReference type="GO" id="GO:0005886">
    <property type="term" value="C:plasma membrane"/>
    <property type="evidence" value="ECO:0007669"/>
    <property type="project" value="TreeGrafter"/>
</dbReference>
<sequence length="495" mass="51567">MSDSTPILPQTTGKTVTQRVALFAGPALFTVLLLIGAPEGLSREGWVVVALLSLMAVWWITEAIPIPITSLLPLVVLPMFGVRTIQEASTPYADRIIMLLLGGFIIAKSVERWHLHERLALLTVRRAGAKPEGLVLGFLLASALLSGWISNTATSIMLMPVALSVAQSLGAKPKAGTPLAVALCLAVAYGASIGGLATPVGTPTNLIVIGALEQAGDDRLDFARWMIFGVPTVLVLLPLAWLVLTKLSGPIGKPEGNPQEVVRERLAALGAWSTPEIRTMIVFSIIAFFWIFRRAFLQDLSVFGFQPFAGLTDHVIAIAGAIAMFLVPAGCPNDRGAMLLDWPTAKNIPWDVVLLFGGGLSVASAMTATGLGGYIAGGMGGLMSLPQLLVIGVFAIAVIFWTEVTSNVATAAALMPVVIAIAAGAGIDPAGLAIPVALAASCAFMFPMATAPNAIAFASGEVSIARMAKVGVRLNLLAAVAITLIATFLTPLVLS</sequence>
<comment type="caution">
    <text evidence="6">The sequence shown here is derived from an EMBL/GenBank/DDBJ whole genome shotgun (WGS) entry which is preliminary data.</text>
</comment>
<keyword evidence="3 5" id="KW-1133">Transmembrane helix</keyword>
<dbReference type="PANTHER" id="PTHR10283">
    <property type="entry name" value="SOLUTE CARRIER FAMILY 13 MEMBER"/>
    <property type="match status" value="1"/>
</dbReference>